<feature type="transmembrane region" description="Helical" evidence="7">
    <location>
        <begin position="351"/>
        <end position="370"/>
    </location>
</feature>
<feature type="signal peptide" evidence="8">
    <location>
        <begin position="1"/>
        <end position="26"/>
    </location>
</feature>
<evidence type="ECO:0000256" key="5">
    <source>
        <dbReference type="ARBA" id="ARBA00023136"/>
    </source>
</evidence>
<reference evidence="10 11" key="1">
    <citation type="journal article" date="2017" name="Curr. Biol.">
        <title>Genome architecture and evolution of a unichromosomal asexual nematode.</title>
        <authorList>
            <person name="Fradin H."/>
            <person name="Zegar C."/>
            <person name="Gutwein M."/>
            <person name="Lucas J."/>
            <person name="Kovtun M."/>
            <person name="Corcoran D."/>
            <person name="Baugh L.R."/>
            <person name="Kiontke K."/>
            <person name="Gunsalus K."/>
            <person name="Fitch D.H."/>
            <person name="Piano F."/>
        </authorList>
    </citation>
    <scope>NUCLEOTIDE SEQUENCE [LARGE SCALE GENOMIC DNA]</scope>
    <source>
        <strain evidence="10">PF1309</strain>
    </source>
</reference>
<dbReference type="InterPro" id="IPR009637">
    <property type="entry name" value="GPR107/GPR108-like"/>
</dbReference>
<protein>
    <recommendedName>
        <fullName evidence="9">GOST seven transmembrane domain-containing protein</fullName>
    </recommendedName>
</protein>
<feature type="transmembrane region" description="Helical" evidence="7">
    <location>
        <begin position="420"/>
        <end position="443"/>
    </location>
</feature>
<dbReference type="EMBL" id="LIAE01010499">
    <property type="protein sequence ID" value="PAV59800.1"/>
    <property type="molecule type" value="Genomic_DNA"/>
</dbReference>
<evidence type="ECO:0000256" key="6">
    <source>
        <dbReference type="SAM" id="MobiDB-lite"/>
    </source>
</evidence>
<keyword evidence="2 7" id="KW-0812">Transmembrane</keyword>
<dbReference type="PANTHER" id="PTHR21229">
    <property type="entry name" value="LUNG SEVEN TRANSMEMBRANE RECEPTOR"/>
    <property type="match status" value="1"/>
</dbReference>
<gene>
    <name evidence="10" type="ORF">WR25_25748</name>
</gene>
<accession>A0A2A2JDH7</accession>
<keyword evidence="3 8" id="KW-0732">Signal</keyword>
<feature type="transmembrane region" description="Helical" evidence="7">
    <location>
        <begin position="277"/>
        <end position="295"/>
    </location>
</feature>
<dbReference type="OrthoDB" id="19932at2759"/>
<feature type="domain" description="GOST seven transmembrane" evidence="9">
    <location>
        <begin position="242"/>
        <end position="487"/>
    </location>
</feature>
<evidence type="ECO:0000256" key="8">
    <source>
        <dbReference type="SAM" id="SignalP"/>
    </source>
</evidence>
<evidence type="ECO:0000256" key="3">
    <source>
        <dbReference type="ARBA" id="ARBA00022729"/>
    </source>
</evidence>
<evidence type="ECO:0000313" key="11">
    <source>
        <dbReference type="Proteomes" id="UP000218231"/>
    </source>
</evidence>
<comment type="caution">
    <text evidence="10">The sequence shown here is derived from an EMBL/GenBank/DDBJ whole genome shotgun (WGS) entry which is preliminary data.</text>
</comment>
<evidence type="ECO:0000313" key="10">
    <source>
        <dbReference type="EMBL" id="PAV59800.1"/>
    </source>
</evidence>
<dbReference type="GO" id="GO:0042147">
    <property type="term" value="P:retrograde transport, endosome to Golgi"/>
    <property type="evidence" value="ECO:0007669"/>
    <property type="project" value="TreeGrafter"/>
</dbReference>
<dbReference type="AlphaFoldDB" id="A0A2A2JDH7"/>
<proteinExistence type="predicted"/>
<dbReference type="PANTHER" id="PTHR21229:SF1">
    <property type="entry name" value="GH17801P"/>
    <property type="match status" value="1"/>
</dbReference>
<feature type="compositionally biased region" description="Basic and acidic residues" evidence="6">
    <location>
        <begin position="528"/>
        <end position="544"/>
    </location>
</feature>
<name>A0A2A2JDH7_9BILA</name>
<feature type="transmembrane region" description="Helical" evidence="7">
    <location>
        <begin position="382"/>
        <end position="399"/>
    </location>
</feature>
<evidence type="ECO:0000259" key="9">
    <source>
        <dbReference type="Pfam" id="PF06814"/>
    </source>
</evidence>
<evidence type="ECO:0000256" key="1">
    <source>
        <dbReference type="ARBA" id="ARBA00004141"/>
    </source>
</evidence>
<evidence type="ECO:0000256" key="7">
    <source>
        <dbReference type="SAM" id="Phobius"/>
    </source>
</evidence>
<sequence length="555" mass="63975">MKRRWTVCAVSACLWLSLLCPVPSQANLLMPGIYTETLVLKPNVYELMGVPQSCRAGTEVQISMQCQDLIDFEFDMQYVLRSSPCDKEFFNSRKTEKEHTLPFYFDKEYNIPDDYDYPTIAFYKSQQKRFKCKEYNGKFFFTEEGDHPMQMHNVTPVDPGRSKRSAEKFAGVNDGTADGGTKLTLSTFHPAQKVPIDGIYFLVIKVNTVSFPSSSDISNGVNVTLTVEWRSRDGYLSAIDYPLLRFYVLMCVFYAILAITWLYLCIKYYTEILRIQYWIGGVIILGMIEKAFFLSEYSTMNATGRSVEGVLELAEMVSCAKKTMSRVLVIIVSVGYGIVKPRLGNTFSQVAGVGLVYFVFCSIEGIARVSKNTVEAAKQKQFAALPLIITEMVIFYWIYTSLATTMRTLRLRRNEVKLRIYRNFTNTLLISVFASVVFMAWSMFFHILPTCLMDWKELWVDTAFWHVQFCFILVVIMILWRPSQNNRGYAFTPLLDDSEDENDQDEIFNAAHPSYEVLKARQFGSGAENRRQKEFQREQDKEDQKIKASFNYSLF</sequence>
<organism evidence="10 11">
    <name type="scientific">Diploscapter pachys</name>
    <dbReference type="NCBI Taxonomy" id="2018661"/>
    <lineage>
        <taxon>Eukaryota</taxon>
        <taxon>Metazoa</taxon>
        <taxon>Ecdysozoa</taxon>
        <taxon>Nematoda</taxon>
        <taxon>Chromadorea</taxon>
        <taxon>Rhabditida</taxon>
        <taxon>Rhabditina</taxon>
        <taxon>Rhabditomorpha</taxon>
        <taxon>Rhabditoidea</taxon>
        <taxon>Rhabditidae</taxon>
        <taxon>Diploscapter</taxon>
    </lineage>
</organism>
<dbReference type="STRING" id="2018661.A0A2A2JDH7"/>
<keyword evidence="4 7" id="KW-1133">Transmembrane helix</keyword>
<comment type="subcellular location">
    <subcellularLocation>
        <location evidence="1">Membrane</location>
        <topology evidence="1">Multi-pass membrane protein</topology>
    </subcellularLocation>
</comment>
<dbReference type="GO" id="GO:0005794">
    <property type="term" value="C:Golgi apparatus"/>
    <property type="evidence" value="ECO:0007669"/>
    <property type="project" value="TreeGrafter"/>
</dbReference>
<evidence type="ECO:0000256" key="2">
    <source>
        <dbReference type="ARBA" id="ARBA00022692"/>
    </source>
</evidence>
<feature type="transmembrane region" description="Helical" evidence="7">
    <location>
        <begin position="246"/>
        <end position="265"/>
    </location>
</feature>
<feature type="region of interest" description="Disordered" evidence="6">
    <location>
        <begin position="525"/>
        <end position="544"/>
    </location>
</feature>
<dbReference type="Proteomes" id="UP000218231">
    <property type="component" value="Unassembled WGS sequence"/>
</dbReference>
<feature type="transmembrane region" description="Helical" evidence="7">
    <location>
        <begin position="463"/>
        <end position="480"/>
    </location>
</feature>
<dbReference type="InterPro" id="IPR053937">
    <property type="entry name" value="GOST_TM"/>
</dbReference>
<feature type="chain" id="PRO_5012810352" description="GOST seven transmembrane domain-containing protein" evidence="8">
    <location>
        <begin position="27"/>
        <end position="555"/>
    </location>
</feature>
<keyword evidence="11" id="KW-1185">Reference proteome</keyword>
<dbReference type="Pfam" id="PF06814">
    <property type="entry name" value="GOST_TM"/>
    <property type="match status" value="1"/>
</dbReference>
<evidence type="ECO:0000256" key="4">
    <source>
        <dbReference type="ARBA" id="ARBA00022989"/>
    </source>
</evidence>
<dbReference type="GO" id="GO:0016020">
    <property type="term" value="C:membrane"/>
    <property type="evidence" value="ECO:0007669"/>
    <property type="project" value="UniProtKB-SubCell"/>
</dbReference>
<keyword evidence="5 7" id="KW-0472">Membrane</keyword>
<dbReference type="GO" id="GO:0005829">
    <property type="term" value="C:cytosol"/>
    <property type="evidence" value="ECO:0007669"/>
    <property type="project" value="GOC"/>
</dbReference>